<dbReference type="Pfam" id="PF00581">
    <property type="entry name" value="Rhodanese"/>
    <property type="match status" value="1"/>
</dbReference>
<gene>
    <name evidence="3" type="ORF">FDP41_007653</name>
</gene>
<dbReference type="OMA" id="WGMERQV"/>
<dbReference type="SUPFAM" id="SSF52821">
    <property type="entry name" value="Rhodanese/Cell cycle control phosphatase"/>
    <property type="match status" value="1"/>
</dbReference>
<dbReference type="InterPro" id="IPR036873">
    <property type="entry name" value="Rhodanese-like_dom_sf"/>
</dbReference>
<feature type="domain" description="Rhodanese" evidence="2">
    <location>
        <begin position="57"/>
        <end position="147"/>
    </location>
</feature>
<reference evidence="3 4" key="1">
    <citation type="journal article" date="2019" name="Sci. Rep.">
        <title>Nanopore sequencing improves the draft genome of the human pathogenic amoeba Naegleria fowleri.</title>
        <authorList>
            <person name="Liechti N."/>
            <person name="Schurch N."/>
            <person name="Bruggmann R."/>
            <person name="Wittwer M."/>
        </authorList>
    </citation>
    <scope>NUCLEOTIDE SEQUENCE [LARGE SCALE GENOMIC DNA]</scope>
    <source>
        <strain evidence="3 4">ATCC 30894</strain>
    </source>
</reference>
<dbReference type="PANTHER" id="PTHR43031:SF1">
    <property type="entry name" value="PYRIDINE NUCLEOTIDE-DISULPHIDE OXIDOREDUCTASE"/>
    <property type="match status" value="1"/>
</dbReference>
<evidence type="ECO:0000259" key="2">
    <source>
        <dbReference type="PROSITE" id="PS50206"/>
    </source>
</evidence>
<feature type="transmembrane region" description="Helical" evidence="1">
    <location>
        <begin position="197"/>
        <end position="219"/>
    </location>
</feature>
<dbReference type="RefSeq" id="XP_044568451.1">
    <property type="nucleotide sequence ID" value="XM_044711421.1"/>
</dbReference>
<dbReference type="Proteomes" id="UP000444721">
    <property type="component" value="Unassembled WGS sequence"/>
</dbReference>
<dbReference type="AlphaFoldDB" id="A0A6A5CE35"/>
<organism evidence="3 4">
    <name type="scientific">Naegleria fowleri</name>
    <name type="common">Brain eating amoeba</name>
    <dbReference type="NCBI Taxonomy" id="5763"/>
    <lineage>
        <taxon>Eukaryota</taxon>
        <taxon>Discoba</taxon>
        <taxon>Heterolobosea</taxon>
        <taxon>Tetramitia</taxon>
        <taxon>Eutetramitia</taxon>
        <taxon>Vahlkampfiidae</taxon>
        <taxon>Naegleria</taxon>
    </lineage>
</organism>
<dbReference type="Pfam" id="PF11127">
    <property type="entry name" value="YgaP-like_TM"/>
    <property type="match status" value="1"/>
</dbReference>
<keyword evidence="1" id="KW-0812">Transmembrane</keyword>
<dbReference type="InterPro" id="IPR050229">
    <property type="entry name" value="GlpE_sulfurtransferase"/>
</dbReference>
<dbReference type="PROSITE" id="PS50206">
    <property type="entry name" value="RHODANESE_3"/>
    <property type="match status" value="1"/>
</dbReference>
<dbReference type="OrthoDB" id="566238at2759"/>
<protein>
    <recommendedName>
        <fullName evidence="2">Rhodanese domain-containing protein</fullName>
    </recommendedName>
</protein>
<dbReference type="VEuPathDB" id="AmoebaDB:NF0016200"/>
<dbReference type="InterPro" id="IPR001763">
    <property type="entry name" value="Rhodanese-like_dom"/>
</dbReference>
<proteinExistence type="predicted"/>
<keyword evidence="4" id="KW-1185">Reference proteome</keyword>
<dbReference type="SMART" id="SM00450">
    <property type="entry name" value="RHOD"/>
    <property type="match status" value="1"/>
</dbReference>
<sequence length="237" mass="26143">MKSLLKNGFSKHSRLHHQGAMTLIIRNTFQPFSTSATLSYGSFKEVEFTSVRDLLEKANDIQIVDVRTQQEFEHAEHKFRKGFNLPVQTLEANMNLLDKTKPTYVVCQSGIRAKRASELLSNSGFSDVICIKGGFNDIKNTCKPQDDPIVQVKPAGAASSSVWSMERQVRFTAGAFVFAGVAGFAVTGNPWFLSLPGFVGCGLMYSAYTNTCAMGVALMKMPWNRLNPQATCATIKK</sequence>
<accession>A0A6A5CE35</accession>
<dbReference type="Gene3D" id="3.40.250.10">
    <property type="entry name" value="Rhodanese-like domain"/>
    <property type="match status" value="1"/>
</dbReference>
<dbReference type="EMBL" id="VFQX01000004">
    <property type="protein sequence ID" value="KAF0983738.1"/>
    <property type="molecule type" value="Genomic_DNA"/>
</dbReference>
<keyword evidence="1" id="KW-0472">Membrane</keyword>
<name>A0A6A5CE35_NAEFO</name>
<dbReference type="PANTHER" id="PTHR43031">
    <property type="entry name" value="FAD-DEPENDENT OXIDOREDUCTASE"/>
    <property type="match status" value="1"/>
</dbReference>
<dbReference type="InterPro" id="IPR021309">
    <property type="entry name" value="YgaP-like_TM"/>
</dbReference>
<evidence type="ECO:0000313" key="3">
    <source>
        <dbReference type="EMBL" id="KAF0983738.1"/>
    </source>
</evidence>
<dbReference type="Gene3D" id="6.10.140.1340">
    <property type="match status" value="1"/>
</dbReference>
<dbReference type="GeneID" id="68114871"/>
<evidence type="ECO:0000313" key="4">
    <source>
        <dbReference type="Proteomes" id="UP000444721"/>
    </source>
</evidence>
<keyword evidence="1" id="KW-1133">Transmembrane helix</keyword>
<dbReference type="VEuPathDB" id="AmoebaDB:FDP41_007653"/>
<feature type="transmembrane region" description="Helical" evidence="1">
    <location>
        <begin position="171"/>
        <end position="191"/>
    </location>
</feature>
<evidence type="ECO:0000256" key="1">
    <source>
        <dbReference type="SAM" id="Phobius"/>
    </source>
</evidence>
<dbReference type="VEuPathDB" id="AmoebaDB:NfTy_006880"/>
<comment type="caution">
    <text evidence="3">The sequence shown here is derived from an EMBL/GenBank/DDBJ whole genome shotgun (WGS) entry which is preliminary data.</text>
</comment>
<dbReference type="CDD" id="cd00158">
    <property type="entry name" value="RHOD"/>
    <property type="match status" value="1"/>
</dbReference>